<dbReference type="AlphaFoldDB" id="A0A7R9QVL0"/>
<dbReference type="Proteomes" id="UP000728032">
    <property type="component" value="Unassembled WGS sequence"/>
</dbReference>
<reference evidence="2" key="1">
    <citation type="submission" date="2020-11" db="EMBL/GenBank/DDBJ databases">
        <authorList>
            <person name="Tran Van P."/>
        </authorList>
    </citation>
    <scope>NUCLEOTIDE SEQUENCE</scope>
</reference>
<sequence length="219" mass="24469">MARNKNNQCGVATYGVYPTDNVIDLDKLSWAQHWISTRFANLEILLAETSGRCCLGDDISVADLCLVPQVYNALRYEVDMTPYPIISKINAYLLTVEAFKQSHPSNQPDCPADQKTQESQNLDDLIHGDNPWAKHWITTRFANLEALLAQSSGRCCVGDGVTVADICLVPQVFNAINFGVDVNAYPLINKINSHLLSLDPFRHSHPFRQADCPPELRLQ</sequence>
<dbReference type="EMBL" id="CAJPVJ010019247">
    <property type="protein sequence ID" value="CAG2177235.1"/>
    <property type="molecule type" value="Genomic_DNA"/>
</dbReference>
<feature type="domain" description="GST C-terminal" evidence="1">
    <location>
        <begin position="129"/>
        <end position="214"/>
    </location>
</feature>
<proteinExistence type="predicted"/>
<dbReference type="GO" id="GO:0004364">
    <property type="term" value="F:glutathione transferase activity"/>
    <property type="evidence" value="ECO:0007669"/>
    <property type="project" value="TreeGrafter"/>
</dbReference>
<feature type="domain" description="GST C-terminal" evidence="1">
    <location>
        <begin position="1"/>
        <end position="112"/>
    </location>
</feature>
<dbReference type="InterPro" id="IPR036282">
    <property type="entry name" value="Glutathione-S-Trfase_C_sf"/>
</dbReference>
<evidence type="ECO:0000313" key="2">
    <source>
        <dbReference type="EMBL" id="CAD7660097.1"/>
    </source>
</evidence>
<dbReference type="OrthoDB" id="202840at2759"/>
<dbReference type="PROSITE" id="PS50405">
    <property type="entry name" value="GST_CTER"/>
    <property type="match status" value="2"/>
</dbReference>
<dbReference type="GO" id="GO:0005739">
    <property type="term" value="C:mitochondrion"/>
    <property type="evidence" value="ECO:0007669"/>
    <property type="project" value="TreeGrafter"/>
</dbReference>
<dbReference type="GO" id="GO:0016034">
    <property type="term" value="F:maleylacetoacetate isomerase activity"/>
    <property type="evidence" value="ECO:0007669"/>
    <property type="project" value="TreeGrafter"/>
</dbReference>
<accession>A0A7R9QVL0</accession>
<dbReference type="Gene3D" id="1.20.1050.10">
    <property type="match status" value="2"/>
</dbReference>
<dbReference type="EMBL" id="OC934072">
    <property type="protein sequence ID" value="CAD7660097.1"/>
    <property type="molecule type" value="Genomic_DNA"/>
</dbReference>
<dbReference type="GO" id="GO:0006559">
    <property type="term" value="P:L-phenylalanine catabolic process"/>
    <property type="evidence" value="ECO:0007669"/>
    <property type="project" value="TreeGrafter"/>
</dbReference>
<dbReference type="InterPro" id="IPR010987">
    <property type="entry name" value="Glutathione-S-Trfase_C-like"/>
</dbReference>
<name>A0A7R9QVL0_9ACAR</name>
<organism evidence="2">
    <name type="scientific">Oppiella nova</name>
    <dbReference type="NCBI Taxonomy" id="334625"/>
    <lineage>
        <taxon>Eukaryota</taxon>
        <taxon>Metazoa</taxon>
        <taxon>Ecdysozoa</taxon>
        <taxon>Arthropoda</taxon>
        <taxon>Chelicerata</taxon>
        <taxon>Arachnida</taxon>
        <taxon>Acari</taxon>
        <taxon>Acariformes</taxon>
        <taxon>Sarcoptiformes</taxon>
        <taxon>Oribatida</taxon>
        <taxon>Brachypylina</taxon>
        <taxon>Oppioidea</taxon>
        <taxon>Oppiidae</taxon>
        <taxon>Oppiella</taxon>
    </lineage>
</organism>
<dbReference type="PANTHER" id="PTHR42673:SF4">
    <property type="entry name" value="MALEYLACETOACETATE ISOMERASE"/>
    <property type="match status" value="1"/>
</dbReference>
<evidence type="ECO:0000313" key="3">
    <source>
        <dbReference type="Proteomes" id="UP000728032"/>
    </source>
</evidence>
<keyword evidence="3" id="KW-1185">Reference proteome</keyword>
<gene>
    <name evidence="2" type="ORF">ONB1V03_LOCUS16667</name>
</gene>
<evidence type="ECO:0000259" key="1">
    <source>
        <dbReference type="PROSITE" id="PS50405"/>
    </source>
</evidence>
<dbReference type="GO" id="GO:0006749">
    <property type="term" value="P:glutathione metabolic process"/>
    <property type="evidence" value="ECO:0007669"/>
    <property type="project" value="TreeGrafter"/>
</dbReference>
<protein>
    <recommendedName>
        <fullName evidence="1">GST C-terminal domain-containing protein</fullName>
    </recommendedName>
</protein>
<dbReference type="SUPFAM" id="SSF47616">
    <property type="entry name" value="GST C-terminal domain-like"/>
    <property type="match status" value="2"/>
</dbReference>
<dbReference type="PANTHER" id="PTHR42673">
    <property type="entry name" value="MALEYLACETOACETATE ISOMERASE"/>
    <property type="match status" value="1"/>
</dbReference>